<evidence type="ECO:0000313" key="3">
    <source>
        <dbReference type="RefSeq" id="XP_021857904.1"/>
    </source>
</evidence>
<dbReference type="Proteomes" id="UP000813463">
    <property type="component" value="Chromosome 4"/>
</dbReference>
<dbReference type="GeneID" id="110797118"/>
<dbReference type="PROSITE" id="PS50878">
    <property type="entry name" value="RT_POL"/>
    <property type="match status" value="1"/>
</dbReference>
<protein>
    <recommendedName>
        <fullName evidence="1">Reverse transcriptase domain-containing protein</fullName>
    </recommendedName>
</protein>
<dbReference type="InterPro" id="IPR000477">
    <property type="entry name" value="RT_dom"/>
</dbReference>
<dbReference type="Pfam" id="PF13966">
    <property type="entry name" value="zf-RVT"/>
    <property type="match status" value="1"/>
</dbReference>
<dbReference type="InterPro" id="IPR026960">
    <property type="entry name" value="RVT-Znf"/>
</dbReference>
<sequence>MASLLPLFKLKKGLRQGDPMSPFLFAIGMEYLSRCLSNLGPECKHHPKCKRLGITHMMFADDLLMFSRADNPSIMAMFHAFTKFSAASGLVANMQKSEVYIAGVSDSFAEMLSTELGRLQLFKSVLCGIQLYRCQIFVMPKKVMNEIQRLCRCFLWSGADSGSRKAPISWDHQDRMWVKWMHAYYIKNNDFWSMDVPNGLTWSMRKIWHQREILAQAGAVHTFVHGGKFRICKAYQFLKPEASTVRWKTIICNSQASPKSTFIVWLAIQNRLTTKDRLLSWNLNINGTCVLCHKCPENVAHLFFDCEYSAEIWDKVIQTCGVHRVTQNWTEIIEWVAKKSRSTKLDDAY</sequence>
<evidence type="ECO:0000313" key="2">
    <source>
        <dbReference type="Proteomes" id="UP000813463"/>
    </source>
</evidence>
<dbReference type="InterPro" id="IPR043502">
    <property type="entry name" value="DNA/RNA_pol_sf"/>
</dbReference>
<dbReference type="SUPFAM" id="SSF56672">
    <property type="entry name" value="DNA/RNA polymerases"/>
    <property type="match status" value="1"/>
</dbReference>
<dbReference type="OrthoDB" id="1938430at2759"/>
<feature type="domain" description="Reverse transcriptase" evidence="1">
    <location>
        <begin position="1"/>
        <end position="116"/>
    </location>
</feature>
<proteinExistence type="predicted"/>
<dbReference type="PANTHER" id="PTHR33116">
    <property type="entry name" value="REVERSE TRANSCRIPTASE ZINC-BINDING DOMAIN-CONTAINING PROTEIN-RELATED-RELATED"/>
    <property type="match status" value="1"/>
</dbReference>
<reference evidence="3" key="2">
    <citation type="submission" date="2025-08" db="UniProtKB">
        <authorList>
            <consortium name="RefSeq"/>
        </authorList>
    </citation>
    <scope>IDENTIFICATION</scope>
    <source>
        <tissue evidence="3">Leaf</tissue>
    </source>
</reference>
<evidence type="ECO:0000259" key="1">
    <source>
        <dbReference type="PROSITE" id="PS50878"/>
    </source>
</evidence>
<dbReference type="KEGG" id="soe:110797118"/>
<name>A0A9R0K493_SPIOL</name>
<organism evidence="2 3">
    <name type="scientific">Spinacia oleracea</name>
    <name type="common">Spinach</name>
    <dbReference type="NCBI Taxonomy" id="3562"/>
    <lineage>
        <taxon>Eukaryota</taxon>
        <taxon>Viridiplantae</taxon>
        <taxon>Streptophyta</taxon>
        <taxon>Embryophyta</taxon>
        <taxon>Tracheophyta</taxon>
        <taxon>Spermatophyta</taxon>
        <taxon>Magnoliopsida</taxon>
        <taxon>eudicotyledons</taxon>
        <taxon>Gunneridae</taxon>
        <taxon>Pentapetalae</taxon>
        <taxon>Caryophyllales</taxon>
        <taxon>Chenopodiaceae</taxon>
        <taxon>Chenopodioideae</taxon>
        <taxon>Anserineae</taxon>
        <taxon>Spinacia</taxon>
    </lineage>
</organism>
<reference evidence="2" key="1">
    <citation type="journal article" date="2021" name="Nat. Commun.">
        <title>Genomic analyses provide insights into spinach domestication and the genetic basis of agronomic traits.</title>
        <authorList>
            <person name="Cai X."/>
            <person name="Sun X."/>
            <person name="Xu C."/>
            <person name="Sun H."/>
            <person name="Wang X."/>
            <person name="Ge C."/>
            <person name="Zhang Z."/>
            <person name="Wang Q."/>
            <person name="Fei Z."/>
            <person name="Jiao C."/>
            <person name="Wang Q."/>
        </authorList>
    </citation>
    <scope>NUCLEOTIDE SEQUENCE [LARGE SCALE GENOMIC DNA]</scope>
    <source>
        <strain evidence="2">cv. Varoflay</strain>
    </source>
</reference>
<dbReference type="AlphaFoldDB" id="A0A9R0K493"/>
<accession>A0A9R0K493</accession>
<keyword evidence="2" id="KW-1185">Reference proteome</keyword>
<gene>
    <name evidence="3" type="primary">LOC110797118</name>
</gene>
<dbReference type="Pfam" id="PF00078">
    <property type="entry name" value="RVT_1"/>
    <property type="match status" value="1"/>
</dbReference>
<dbReference type="RefSeq" id="XP_021857904.1">
    <property type="nucleotide sequence ID" value="XM_022002212.1"/>
</dbReference>
<dbReference type="PANTHER" id="PTHR33116:SF84">
    <property type="entry name" value="RNA-DIRECTED DNA POLYMERASE"/>
    <property type="match status" value="1"/>
</dbReference>